<accession>A0A2T0RLC7</accession>
<keyword evidence="3" id="KW-1185">Reference proteome</keyword>
<organism evidence="2 3">
    <name type="scientific">Pseudosporangium ferrugineum</name>
    <dbReference type="NCBI Taxonomy" id="439699"/>
    <lineage>
        <taxon>Bacteria</taxon>
        <taxon>Bacillati</taxon>
        <taxon>Actinomycetota</taxon>
        <taxon>Actinomycetes</taxon>
        <taxon>Micromonosporales</taxon>
        <taxon>Micromonosporaceae</taxon>
        <taxon>Pseudosporangium</taxon>
    </lineage>
</organism>
<dbReference type="AlphaFoldDB" id="A0A2T0RLC7"/>
<evidence type="ECO:0000313" key="3">
    <source>
        <dbReference type="Proteomes" id="UP000239209"/>
    </source>
</evidence>
<dbReference type="RefSeq" id="WP_106130060.1">
    <property type="nucleotide sequence ID" value="NZ_PVZG01000018.1"/>
</dbReference>
<dbReference type="Pfam" id="PF02698">
    <property type="entry name" value="DUF218"/>
    <property type="match status" value="1"/>
</dbReference>
<gene>
    <name evidence="2" type="ORF">CLV70_11861</name>
</gene>
<dbReference type="EMBL" id="PVZG01000018">
    <property type="protein sequence ID" value="PRY21996.1"/>
    <property type="molecule type" value="Genomic_DNA"/>
</dbReference>
<evidence type="ECO:0000313" key="2">
    <source>
        <dbReference type="EMBL" id="PRY21996.1"/>
    </source>
</evidence>
<feature type="domain" description="DUF218" evidence="1">
    <location>
        <begin position="9"/>
        <end position="167"/>
    </location>
</feature>
<sequence length="240" mass="25782">MTPPTATVLLVFGRGVTRSGDGYVLTPGSAARVHAAAGYVARHGDEFLRAGAEGRPARIVFSGGWAEAAEGAARPPAGSREGDLMLREALAAGLDRWADLHAETRSRSTLENVLHVAEEGLLPPGREPLGLVSHAWHLPRIRFLTAKVLGRRGADLVDVPAGGGDDDFSRRGERLAYLASRMALLGAREPGTLLRRERRMIGWLRRAERVLRRPAPVTAPGSAELLERVTSTRSALDGRV</sequence>
<dbReference type="InterPro" id="IPR003848">
    <property type="entry name" value="DUF218"/>
</dbReference>
<comment type="caution">
    <text evidence="2">The sequence shown here is derived from an EMBL/GenBank/DDBJ whole genome shotgun (WGS) entry which is preliminary data.</text>
</comment>
<reference evidence="2 3" key="1">
    <citation type="submission" date="2018-03" db="EMBL/GenBank/DDBJ databases">
        <title>Genomic Encyclopedia of Archaeal and Bacterial Type Strains, Phase II (KMG-II): from individual species to whole genera.</title>
        <authorList>
            <person name="Goeker M."/>
        </authorList>
    </citation>
    <scope>NUCLEOTIDE SEQUENCE [LARGE SCALE GENOMIC DNA]</scope>
    <source>
        <strain evidence="2 3">DSM 45348</strain>
    </source>
</reference>
<name>A0A2T0RLC7_9ACTN</name>
<dbReference type="OrthoDB" id="3390356at2"/>
<proteinExistence type="predicted"/>
<dbReference type="Proteomes" id="UP000239209">
    <property type="component" value="Unassembled WGS sequence"/>
</dbReference>
<evidence type="ECO:0000259" key="1">
    <source>
        <dbReference type="Pfam" id="PF02698"/>
    </source>
</evidence>
<protein>
    <submittedName>
        <fullName evidence="2">DUF218 domain-containing protein</fullName>
    </submittedName>
</protein>